<comment type="subcellular location">
    <subcellularLocation>
        <location evidence="1">Nucleus</location>
    </subcellularLocation>
</comment>
<feature type="compositionally biased region" description="Low complexity" evidence="6">
    <location>
        <begin position="460"/>
        <end position="471"/>
    </location>
</feature>
<keyword evidence="5" id="KW-0539">Nucleus</keyword>
<reference evidence="8 9" key="1">
    <citation type="journal article" date="2008" name="Nature">
        <title>The genome of Laccaria bicolor provides insights into mycorrhizal symbiosis.</title>
        <authorList>
            <person name="Martin F."/>
            <person name="Aerts A."/>
            <person name="Ahren D."/>
            <person name="Brun A."/>
            <person name="Danchin E.G.J."/>
            <person name="Duchaussoy F."/>
            <person name="Gibon J."/>
            <person name="Kohler A."/>
            <person name="Lindquist E."/>
            <person name="Pereda V."/>
            <person name="Salamov A."/>
            <person name="Shapiro H.J."/>
            <person name="Wuyts J."/>
            <person name="Blaudez D."/>
            <person name="Buee M."/>
            <person name="Brokstein P."/>
            <person name="Canbaeck B."/>
            <person name="Cohen D."/>
            <person name="Courty P.E."/>
            <person name="Coutinho P.M."/>
            <person name="Delaruelle C."/>
            <person name="Detter J.C."/>
            <person name="Deveau A."/>
            <person name="DiFazio S."/>
            <person name="Duplessis S."/>
            <person name="Fraissinet-Tachet L."/>
            <person name="Lucic E."/>
            <person name="Frey-Klett P."/>
            <person name="Fourrey C."/>
            <person name="Feussner I."/>
            <person name="Gay G."/>
            <person name="Grimwood J."/>
            <person name="Hoegger P.J."/>
            <person name="Jain P."/>
            <person name="Kilaru S."/>
            <person name="Labbe J."/>
            <person name="Lin Y.C."/>
            <person name="Legue V."/>
            <person name="Le Tacon F."/>
            <person name="Marmeisse R."/>
            <person name="Melayah D."/>
            <person name="Montanini B."/>
            <person name="Muratet M."/>
            <person name="Nehls U."/>
            <person name="Niculita-Hirzel H."/>
            <person name="Oudot-Le Secq M.P."/>
            <person name="Peter M."/>
            <person name="Quesneville H."/>
            <person name="Rajashekar B."/>
            <person name="Reich M."/>
            <person name="Rouhier N."/>
            <person name="Schmutz J."/>
            <person name="Yin T."/>
            <person name="Chalot M."/>
            <person name="Henrissat B."/>
            <person name="Kuees U."/>
            <person name="Lucas S."/>
            <person name="Van de Peer Y."/>
            <person name="Podila G.K."/>
            <person name="Polle A."/>
            <person name="Pukkila P.J."/>
            <person name="Richardson P.M."/>
            <person name="Rouze P."/>
            <person name="Sanders I.R."/>
            <person name="Stajich J.E."/>
            <person name="Tunlid A."/>
            <person name="Tuskan G."/>
            <person name="Grigoriev I.V."/>
        </authorList>
    </citation>
    <scope>NUCLEOTIDE SEQUENCE [LARGE SCALE GENOMIC DNA]</scope>
    <source>
        <strain evidence="9">S238N-H82 / ATCC MYA-4686</strain>
    </source>
</reference>
<dbReference type="PANTHER" id="PTHR15741:SF27">
    <property type="entry name" value="TRANSCRIPTION FACTOR AP-4"/>
    <property type="match status" value="1"/>
</dbReference>
<feature type="compositionally biased region" description="Basic residues" evidence="6">
    <location>
        <begin position="50"/>
        <end position="67"/>
    </location>
</feature>
<feature type="compositionally biased region" description="Basic residues" evidence="6">
    <location>
        <begin position="326"/>
        <end position="341"/>
    </location>
</feature>
<proteinExistence type="predicted"/>
<dbReference type="GeneID" id="6078072"/>
<feature type="region of interest" description="Disordered" evidence="6">
    <location>
        <begin position="575"/>
        <end position="693"/>
    </location>
</feature>
<feature type="compositionally biased region" description="Low complexity" evidence="6">
    <location>
        <begin position="386"/>
        <end position="400"/>
    </location>
</feature>
<feature type="compositionally biased region" description="Pro residues" evidence="6">
    <location>
        <begin position="155"/>
        <end position="172"/>
    </location>
</feature>
<feature type="region of interest" description="Disordered" evidence="6">
    <location>
        <begin position="356"/>
        <end position="428"/>
    </location>
</feature>
<dbReference type="KEGG" id="lbc:LACBIDRAFT_328297"/>
<feature type="compositionally biased region" description="Pro residues" evidence="6">
    <location>
        <begin position="374"/>
        <end position="385"/>
    </location>
</feature>
<evidence type="ECO:0000256" key="3">
    <source>
        <dbReference type="ARBA" id="ARBA00023125"/>
    </source>
</evidence>
<dbReference type="Gene3D" id="4.10.280.10">
    <property type="entry name" value="Helix-loop-helix DNA-binding domain"/>
    <property type="match status" value="1"/>
</dbReference>
<feature type="compositionally biased region" description="Low complexity" evidence="6">
    <location>
        <begin position="183"/>
        <end position="200"/>
    </location>
</feature>
<evidence type="ECO:0000256" key="2">
    <source>
        <dbReference type="ARBA" id="ARBA00023015"/>
    </source>
</evidence>
<dbReference type="OrthoDB" id="690068at2759"/>
<feature type="compositionally biased region" description="Polar residues" evidence="6">
    <location>
        <begin position="126"/>
        <end position="151"/>
    </location>
</feature>
<keyword evidence="2" id="KW-0805">Transcription regulation</keyword>
<sequence>MHQQHHGFDLPDPFRKFPTSVAAANVEFNDELSMASLLGGPGGDRSSPNGHHHQHHGHHHTHHHPQQHQHQQQYEDPTAYDNPTSAYRTHNIFDVSASSASSTASSAFPTHFSSSSTTTNNGAGSQPSSLHETYQQHPSFNSTLPAINSTMRYDPPSPSSPQLPPANPPPSSFHPHHLTRHTPSPGSRSRSRSRPPSSSSAPPPPANGAGGVGPARTTRARRNNSISGTSPPPFGVHHGHGHGRPHAIVIPGSRMGSLSGMAHAGSPLSTSSNGGGAGGAGAGGNGWYLAGQSQSSASEYSLPTPNDHHQQYTPFVLSSSQDMHHHLPPLHHAHHHAHSHSLPKGLDTQAVNLMALPSYDPLPPQNQAQNQVQLPPPSHPPPSHPAPSAQQQQGGQQQQQVGDKQALLANEKRRRRRESHNAVERRRRDNINEKISELATLIPECMLDVGGPNGTGNGNGNASSPSAASPGASGGGGIMSNGLPDPDSLLTPVDVLNGLNNPNPSANGLNGTPTRKDSLGEECGQQQGGDGGVVKANKGMILRKSVEYIRYLQQLVTAQGARNCELEQELKAYRRRSRSSSSMEPPLSDSAPAAGGDGSSMILHDELHHFHHGHGHMGRLPSMPEEGGDDGDDLMMGLEDDMGMGMKGSLSPDSTEGEREERGGEGLVEERGRTRGVRGLKAEVQSDDSLLGM</sequence>
<dbReference type="InterPro" id="IPR052207">
    <property type="entry name" value="Max-like/E-box_TFs"/>
</dbReference>
<dbReference type="CDD" id="cd11387">
    <property type="entry name" value="bHLHzip_USF_MITF"/>
    <property type="match status" value="1"/>
</dbReference>
<gene>
    <name evidence="8" type="ORF">LACBIDRAFT_328297</name>
</gene>
<dbReference type="PANTHER" id="PTHR15741">
    <property type="entry name" value="BASIC HELIX-LOOP-HELIX ZIP TRANSCRIPTION FACTOR"/>
    <property type="match status" value="1"/>
</dbReference>
<evidence type="ECO:0000313" key="8">
    <source>
        <dbReference type="EMBL" id="EDR07027.1"/>
    </source>
</evidence>
<dbReference type="EMBL" id="DS547106">
    <property type="protein sequence ID" value="EDR07027.1"/>
    <property type="molecule type" value="Genomic_DNA"/>
</dbReference>
<feature type="compositionally biased region" description="Basic and acidic residues" evidence="6">
    <location>
        <begin position="656"/>
        <end position="673"/>
    </location>
</feature>
<dbReference type="GO" id="GO:0005634">
    <property type="term" value="C:nucleus"/>
    <property type="evidence" value="ECO:0007669"/>
    <property type="project" value="UniProtKB-SubCell"/>
</dbReference>
<feature type="compositionally biased region" description="Acidic residues" evidence="6">
    <location>
        <begin position="626"/>
        <end position="642"/>
    </location>
</feature>
<evidence type="ECO:0000256" key="5">
    <source>
        <dbReference type="ARBA" id="ARBA00023242"/>
    </source>
</evidence>
<dbReference type="InterPro" id="IPR011598">
    <property type="entry name" value="bHLH_dom"/>
</dbReference>
<organism evidence="9">
    <name type="scientific">Laccaria bicolor (strain S238N-H82 / ATCC MYA-4686)</name>
    <name type="common">Bicoloured deceiver</name>
    <name type="synonym">Laccaria laccata var. bicolor</name>
    <dbReference type="NCBI Taxonomy" id="486041"/>
    <lineage>
        <taxon>Eukaryota</taxon>
        <taxon>Fungi</taxon>
        <taxon>Dikarya</taxon>
        <taxon>Basidiomycota</taxon>
        <taxon>Agaricomycotina</taxon>
        <taxon>Agaricomycetes</taxon>
        <taxon>Agaricomycetidae</taxon>
        <taxon>Agaricales</taxon>
        <taxon>Agaricineae</taxon>
        <taxon>Hydnangiaceae</taxon>
        <taxon>Laccaria</taxon>
    </lineage>
</organism>
<dbReference type="AlphaFoldDB" id="B0DEG2"/>
<evidence type="ECO:0000313" key="9">
    <source>
        <dbReference type="Proteomes" id="UP000001194"/>
    </source>
</evidence>
<evidence type="ECO:0000256" key="1">
    <source>
        <dbReference type="ARBA" id="ARBA00004123"/>
    </source>
</evidence>
<dbReference type="RefSeq" id="XP_001882400.1">
    <property type="nucleotide sequence ID" value="XM_001882365.1"/>
</dbReference>
<dbReference type="SUPFAM" id="SSF47459">
    <property type="entry name" value="HLH, helix-loop-helix DNA-binding domain"/>
    <property type="match status" value="1"/>
</dbReference>
<dbReference type="GO" id="GO:0046983">
    <property type="term" value="F:protein dimerization activity"/>
    <property type="evidence" value="ECO:0007669"/>
    <property type="project" value="InterPro"/>
</dbReference>
<dbReference type="SMART" id="SM00353">
    <property type="entry name" value="HLH"/>
    <property type="match status" value="1"/>
</dbReference>
<dbReference type="InterPro" id="IPR036638">
    <property type="entry name" value="HLH_DNA-bd_sf"/>
</dbReference>
<feature type="domain" description="BHLH" evidence="7">
    <location>
        <begin position="415"/>
        <end position="552"/>
    </location>
</feature>
<keyword evidence="3" id="KW-0238">DNA-binding</keyword>
<evidence type="ECO:0000256" key="6">
    <source>
        <dbReference type="SAM" id="MobiDB-lite"/>
    </source>
</evidence>
<protein>
    <submittedName>
        <fullName evidence="8">Predicted protein</fullName>
    </submittedName>
</protein>
<feature type="region of interest" description="Disordered" evidence="6">
    <location>
        <begin position="321"/>
        <end position="343"/>
    </location>
</feature>
<evidence type="ECO:0000259" key="7">
    <source>
        <dbReference type="PROSITE" id="PS50888"/>
    </source>
</evidence>
<feature type="region of interest" description="Disordered" evidence="6">
    <location>
        <begin position="35"/>
        <end position="85"/>
    </location>
</feature>
<dbReference type="Pfam" id="PF00010">
    <property type="entry name" value="HLH"/>
    <property type="match status" value="1"/>
</dbReference>
<dbReference type="InParanoid" id="B0DEG2"/>
<evidence type="ECO:0000256" key="4">
    <source>
        <dbReference type="ARBA" id="ARBA00023163"/>
    </source>
</evidence>
<feature type="region of interest" description="Disordered" evidence="6">
    <location>
        <begin position="450"/>
        <end position="533"/>
    </location>
</feature>
<keyword evidence="9" id="KW-1185">Reference proteome</keyword>
<dbReference type="GO" id="GO:0000981">
    <property type="term" value="F:DNA-binding transcription factor activity, RNA polymerase II-specific"/>
    <property type="evidence" value="ECO:0007669"/>
    <property type="project" value="TreeGrafter"/>
</dbReference>
<feature type="compositionally biased region" description="Polar residues" evidence="6">
    <location>
        <begin position="498"/>
        <end position="513"/>
    </location>
</feature>
<name>B0DEG2_LACBS</name>
<feature type="region of interest" description="Disordered" evidence="6">
    <location>
        <begin position="103"/>
        <end position="279"/>
    </location>
</feature>
<dbReference type="Proteomes" id="UP000001194">
    <property type="component" value="Unassembled WGS sequence"/>
</dbReference>
<keyword evidence="4" id="KW-0804">Transcription</keyword>
<feature type="compositionally biased region" description="Low complexity" evidence="6">
    <location>
        <begin position="103"/>
        <end position="125"/>
    </location>
</feature>
<dbReference type="GO" id="GO:0000978">
    <property type="term" value="F:RNA polymerase II cis-regulatory region sequence-specific DNA binding"/>
    <property type="evidence" value="ECO:0007669"/>
    <property type="project" value="TreeGrafter"/>
</dbReference>
<dbReference type="HOGENOM" id="CLU_010505_0_0_1"/>
<feature type="compositionally biased region" description="Basic and acidic residues" evidence="6">
    <location>
        <begin position="419"/>
        <end position="428"/>
    </location>
</feature>
<accession>B0DEG2</accession>
<dbReference type="PROSITE" id="PS50888">
    <property type="entry name" value="BHLH"/>
    <property type="match status" value="1"/>
</dbReference>